<sequence>MNKEFETFLIKKSKQSGEEIVPVVFDNKKYWLKKARSTKSLFSHRFFYFLTKFEILFPVENKTAKEAMEYETSKIKKFKTLGLNTPLVVFQNSDFFVLEDCGKNVNSYIRKRDITKEKMYFFIDKVILELSKIHNSKQFHGGAQARNFTFKEDKIYAIDLEDSFKDDVDLKLLQFRDFLLLLLSFTKTRANFELDFNYIIDKYITLTKNYEFKKRLKNLANKLSFFIFLSDIKFINKILGRDGKSFFKLLKILKNLES</sequence>
<evidence type="ECO:0000313" key="1">
    <source>
        <dbReference type="EMBL" id="RXJ64779.1"/>
    </source>
</evidence>
<dbReference type="InterPro" id="IPR011009">
    <property type="entry name" value="Kinase-like_dom_sf"/>
</dbReference>
<keyword evidence="1" id="KW-0418">Kinase</keyword>
<evidence type="ECO:0000313" key="2">
    <source>
        <dbReference type="Proteomes" id="UP000290191"/>
    </source>
</evidence>
<dbReference type="STRING" id="877500.GCA_000935065_02271"/>
<name>A0A4Q0Y761_9BACT</name>
<comment type="caution">
    <text evidence="1">The sequence shown here is derived from an EMBL/GenBank/DDBJ whole genome shotgun (WGS) entry which is preliminary data.</text>
</comment>
<keyword evidence="1" id="KW-0808">Transferase</keyword>
<accession>A0A4Q0Y761</accession>
<dbReference type="OrthoDB" id="5344325at2"/>
<dbReference type="EMBL" id="PDKO01000001">
    <property type="protein sequence ID" value="RXJ64779.1"/>
    <property type="molecule type" value="Genomic_DNA"/>
</dbReference>
<dbReference type="RefSeq" id="WP_129081149.1">
    <property type="nucleotide sequence ID" value="NZ_CP041070.1"/>
</dbReference>
<dbReference type="AlphaFoldDB" id="A0A4Q0Y761"/>
<reference evidence="1 2" key="1">
    <citation type="submission" date="2017-10" db="EMBL/GenBank/DDBJ databases">
        <title>Genomics of the genus Arcobacter.</title>
        <authorList>
            <person name="Perez-Cataluna A."/>
            <person name="Figueras M.J."/>
        </authorList>
    </citation>
    <scope>NUCLEOTIDE SEQUENCE [LARGE SCALE GENOMIC DNA]</scope>
    <source>
        <strain evidence="1 2">DSM 24636</strain>
    </source>
</reference>
<dbReference type="Proteomes" id="UP000290191">
    <property type="component" value="Unassembled WGS sequence"/>
</dbReference>
<dbReference type="SUPFAM" id="SSF56112">
    <property type="entry name" value="Protein kinase-like (PK-like)"/>
    <property type="match status" value="1"/>
</dbReference>
<organism evidence="1 2">
    <name type="scientific">Halarcobacter anaerophilus</name>
    <dbReference type="NCBI Taxonomy" id="877500"/>
    <lineage>
        <taxon>Bacteria</taxon>
        <taxon>Pseudomonadati</taxon>
        <taxon>Campylobacterota</taxon>
        <taxon>Epsilonproteobacteria</taxon>
        <taxon>Campylobacterales</taxon>
        <taxon>Arcobacteraceae</taxon>
        <taxon>Halarcobacter</taxon>
    </lineage>
</organism>
<dbReference type="GO" id="GO:0016301">
    <property type="term" value="F:kinase activity"/>
    <property type="evidence" value="ECO:0007669"/>
    <property type="project" value="UniProtKB-KW"/>
</dbReference>
<proteinExistence type="predicted"/>
<keyword evidence="2" id="KW-1185">Reference proteome</keyword>
<gene>
    <name evidence="1" type="ORF">CRV06_02160</name>
</gene>
<protein>
    <submittedName>
        <fullName evidence="1">Kinase</fullName>
    </submittedName>
</protein>